<feature type="transmembrane region" description="Helical" evidence="12">
    <location>
        <begin position="205"/>
        <end position="227"/>
    </location>
</feature>
<feature type="transmembrane region" description="Helical" evidence="12">
    <location>
        <begin position="148"/>
        <end position="167"/>
    </location>
</feature>
<evidence type="ECO:0000256" key="4">
    <source>
        <dbReference type="ARBA" id="ARBA00022597"/>
    </source>
</evidence>
<dbReference type="GO" id="GO:0090589">
    <property type="term" value="F:protein-phosphocysteine-trehalose phosphotransferase system transporter activity"/>
    <property type="evidence" value="ECO:0007669"/>
    <property type="project" value="TreeGrafter"/>
</dbReference>
<dbReference type="GO" id="GO:0009401">
    <property type="term" value="P:phosphoenolpyruvate-dependent sugar phosphotransferase system"/>
    <property type="evidence" value="ECO:0007669"/>
    <property type="project" value="UniProtKB-KW"/>
</dbReference>
<evidence type="ECO:0000256" key="8">
    <source>
        <dbReference type="ARBA" id="ARBA00022777"/>
    </source>
</evidence>
<dbReference type="PROSITE" id="PS51093">
    <property type="entry name" value="PTS_EIIA_TYPE_1"/>
    <property type="match status" value="1"/>
</dbReference>
<dbReference type="NCBIfam" id="TIGR01995">
    <property type="entry name" value="PTS-II-ABC-beta"/>
    <property type="match status" value="1"/>
</dbReference>
<feature type="transmembrane region" description="Helical" evidence="12">
    <location>
        <begin position="385"/>
        <end position="406"/>
    </location>
</feature>
<evidence type="ECO:0000256" key="12">
    <source>
        <dbReference type="SAM" id="Phobius"/>
    </source>
</evidence>
<evidence type="ECO:0000256" key="10">
    <source>
        <dbReference type="ARBA" id="ARBA00023136"/>
    </source>
</evidence>
<dbReference type="AlphaFoldDB" id="A0A4V3IQT2"/>
<dbReference type="GO" id="GO:0008982">
    <property type="term" value="F:protein-N(PI)-phosphohistidine-sugar phosphotransferase activity"/>
    <property type="evidence" value="ECO:0007669"/>
    <property type="project" value="InterPro"/>
</dbReference>
<keyword evidence="10 12" id="KW-0472">Membrane</keyword>
<dbReference type="Proteomes" id="UP000297447">
    <property type="component" value="Unassembled WGS sequence"/>
</dbReference>
<comment type="caution">
    <text evidence="16">The sequence shown here is derived from an EMBL/GenBank/DDBJ whole genome shotgun (WGS) entry which is preliminary data.</text>
</comment>
<feature type="active site" description="Phosphocysteine intermediate; for EIIB activity" evidence="11">
    <location>
        <position position="26"/>
    </location>
</feature>
<dbReference type="GO" id="GO:0015771">
    <property type="term" value="P:trehalose transport"/>
    <property type="evidence" value="ECO:0007669"/>
    <property type="project" value="TreeGrafter"/>
</dbReference>
<name>A0A4V3IQT2_9MICO</name>
<feature type="domain" description="PTS EIIC type-1" evidence="15">
    <location>
        <begin position="109"/>
        <end position="463"/>
    </location>
</feature>
<evidence type="ECO:0000256" key="5">
    <source>
        <dbReference type="ARBA" id="ARBA00022679"/>
    </source>
</evidence>
<dbReference type="Pfam" id="PF02378">
    <property type="entry name" value="PTS_EIIC"/>
    <property type="match status" value="1"/>
</dbReference>
<dbReference type="RefSeq" id="WP_134520171.1">
    <property type="nucleotide sequence ID" value="NZ_SOHE01000056.1"/>
</dbReference>
<dbReference type="Gene3D" id="3.30.1360.60">
    <property type="entry name" value="Glucose permease domain IIB"/>
    <property type="match status" value="1"/>
</dbReference>
<dbReference type="Pfam" id="PF00358">
    <property type="entry name" value="PTS_EIIA_1"/>
    <property type="match status" value="1"/>
</dbReference>
<feature type="transmembrane region" description="Helical" evidence="12">
    <location>
        <begin position="323"/>
        <end position="346"/>
    </location>
</feature>
<dbReference type="CDD" id="cd00212">
    <property type="entry name" value="PTS_IIB_glc"/>
    <property type="match status" value="1"/>
</dbReference>
<feature type="transmembrane region" description="Helical" evidence="12">
    <location>
        <begin position="247"/>
        <end position="268"/>
    </location>
</feature>
<reference evidence="16 17" key="1">
    <citation type="submission" date="2019-03" db="EMBL/GenBank/DDBJ databases">
        <title>Genomics of glacier-inhabiting Cryobacterium strains.</title>
        <authorList>
            <person name="Liu Q."/>
            <person name="Xin Y.-H."/>
        </authorList>
    </citation>
    <scope>NUCLEOTIDE SEQUENCE [LARGE SCALE GENOMIC DNA]</scope>
    <source>
        <strain evidence="16 17">Hh14</strain>
    </source>
</reference>
<feature type="transmembrane region" description="Helical" evidence="12">
    <location>
        <begin position="288"/>
        <end position="311"/>
    </location>
</feature>
<dbReference type="InterPro" id="IPR011055">
    <property type="entry name" value="Dup_hybrid_motif"/>
</dbReference>
<dbReference type="SUPFAM" id="SSF51261">
    <property type="entry name" value="Duplicated hybrid motif"/>
    <property type="match status" value="1"/>
</dbReference>
<organism evidence="16 17">
    <name type="scientific">Cryobacterium frigoriphilum</name>
    <dbReference type="NCBI Taxonomy" id="1259150"/>
    <lineage>
        <taxon>Bacteria</taxon>
        <taxon>Bacillati</taxon>
        <taxon>Actinomycetota</taxon>
        <taxon>Actinomycetes</taxon>
        <taxon>Micrococcales</taxon>
        <taxon>Microbacteriaceae</taxon>
        <taxon>Cryobacterium</taxon>
    </lineage>
</organism>
<evidence type="ECO:0000256" key="7">
    <source>
        <dbReference type="ARBA" id="ARBA00022692"/>
    </source>
</evidence>
<keyword evidence="7 12" id="KW-0812">Transmembrane</keyword>
<dbReference type="InterPro" id="IPR001127">
    <property type="entry name" value="PTS_EIIA_1_perm"/>
</dbReference>
<evidence type="ECO:0000259" key="14">
    <source>
        <dbReference type="PROSITE" id="PS51098"/>
    </source>
</evidence>
<evidence type="ECO:0000256" key="1">
    <source>
        <dbReference type="ARBA" id="ARBA00004651"/>
    </source>
</evidence>
<dbReference type="OrthoDB" id="9797715at2"/>
<keyword evidence="2" id="KW-0813">Transport</keyword>
<evidence type="ECO:0000256" key="9">
    <source>
        <dbReference type="ARBA" id="ARBA00022989"/>
    </source>
</evidence>
<keyword evidence="17" id="KW-1185">Reference proteome</keyword>
<keyword evidence="5" id="KW-0808">Transferase</keyword>
<evidence type="ECO:0000313" key="16">
    <source>
        <dbReference type="EMBL" id="TFD48374.1"/>
    </source>
</evidence>
<feature type="transmembrane region" description="Helical" evidence="12">
    <location>
        <begin position="426"/>
        <end position="449"/>
    </location>
</feature>
<dbReference type="PROSITE" id="PS51098">
    <property type="entry name" value="PTS_EIIB_TYPE_1"/>
    <property type="match status" value="1"/>
</dbReference>
<feature type="transmembrane region" description="Helical" evidence="12">
    <location>
        <begin position="358"/>
        <end position="378"/>
    </location>
</feature>
<comment type="subcellular location">
    <subcellularLocation>
        <location evidence="1">Cell membrane</location>
        <topology evidence="1">Multi-pass membrane protein</topology>
    </subcellularLocation>
</comment>
<evidence type="ECO:0000313" key="17">
    <source>
        <dbReference type="Proteomes" id="UP000297447"/>
    </source>
</evidence>
<dbReference type="SUPFAM" id="SSF55604">
    <property type="entry name" value="Glucose permease domain IIB"/>
    <property type="match status" value="1"/>
</dbReference>
<evidence type="ECO:0000256" key="11">
    <source>
        <dbReference type="PROSITE-ProRule" id="PRU00421"/>
    </source>
</evidence>
<evidence type="ECO:0000256" key="3">
    <source>
        <dbReference type="ARBA" id="ARBA00022475"/>
    </source>
</evidence>
<dbReference type="FunFam" id="2.70.70.10:FF:000001">
    <property type="entry name" value="PTS system glucose-specific IIA component"/>
    <property type="match status" value="1"/>
</dbReference>
<dbReference type="PANTHER" id="PTHR30175">
    <property type="entry name" value="PHOSPHOTRANSFERASE SYSTEM TRANSPORT PROTEIN"/>
    <property type="match status" value="1"/>
</dbReference>
<dbReference type="PROSITE" id="PS01035">
    <property type="entry name" value="PTS_EIIB_TYPE_1_CYS"/>
    <property type="match status" value="1"/>
</dbReference>
<dbReference type="InterPro" id="IPR003352">
    <property type="entry name" value="PTS_EIIC"/>
</dbReference>
<dbReference type="InterPro" id="IPR001996">
    <property type="entry name" value="PTS_IIB_1"/>
</dbReference>
<dbReference type="PROSITE" id="PS00371">
    <property type="entry name" value="PTS_EIIA_TYPE_1_HIS"/>
    <property type="match status" value="1"/>
</dbReference>
<dbReference type="Gene3D" id="2.70.70.10">
    <property type="entry name" value="Glucose Permease (Domain IIA)"/>
    <property type="match status" value="1"/>
</dbReference>
<evidence type="ECO:0000259" key="13">
    <source>
        <dbReference type="PROSITE" id="PS51093"/>
    </source>
</evidence>
<accession>A0A4V3IQT2</accession>
<dbReference type="GO" id="GO:0016301">
    <property type="term" value="F:kinase activity"/>
    <property type="evidence" value="ECO:0007669"/>
    <property type="project" value="UniProtKB-KW"/>
</dbReference>
<dbReference type="InterPro" id="IPR013013">
    <property type="entry name" value="PTS_EIIC_1"/>
</dbReference>
<feature type="transmembrane region" description="Helical" evidence="12">
    <location>
        <begin position="179"/>
        <end position="199"/>
    </location>
</feature>
<dbReference type="InterPro" id="IPR036878">
    <property type="entry name" value="Glu_permease_IIB"/>
</dbReference>
<dbReference type="InterPro" id="IPR050558">
    <property type="entry name" value="PTS_Sugar-Specific_Components"/>
</dbReference>
<dbReference type="NCBIfam" id="TIGR00830">
    <property type="entry name" value="PTBA"/>
    <property type="match status" value="1"/>
</dbReference>
<keyword evidence="3" id="KW-1003">Cell membrane</keyword>
<feature type="domain" description="PTS EIIB type-1" evidence="14">
    <location>
        <begin position="4"/>
        <end position="86"/>
    </location>
</feature>
<proteinExistence type="predicted"/>
<evidence type="ECO:0000259" key="15">
    <source>
        <dbReference type="PROSITE" id="PS51103"/>
    </source>
</evidence>
<dbReference type="InterPro" id="IPR018113">
    <property type="entry name" value="PTrfase_EIIB_Cys"/>
</dbReference>
<feature type="domain" description="PTS EIIA type-1" evidence="13">
    <location>
        <begin position="483"/>
        <end position="587"/>
    </location>
</feature>
<keyword evidence="9 12" id="KW-1133">Transmembrane helix</keyword>
<dbReference type="PANTHER" id="PTHR30175:SF1">
    <property type="entry name" value="PTS SYSTEM ARBUTIN-, CELLOBIOSE-, AND SALICIN-SPECIFIC EIIBC COMPONENT-RELATED"/>
    <property type="match status" value="1"/>
</dbReference>
<keyword evidence="4" id="KW-0762">Sugar transport</keyword>
<dbReference type="EMBL" id="SOHE01000056">
    <property type="protein sequence ID" value="TFD48374.1"/>
    <property type="molecule type" value="Genomic_DNA"/>
</dbReference>
<dbReference type="PROSITE" id="PS51103">
    <property type="entry name" value="PTS_EIIC_TYPE_1"/>
    <property type="match status" value="1"/>
</dbReference>
<evidence type="ECO:0000256" key="6">
    <source>
        <dbReference type="ARBA" id="ARBA00022683"/>
    </source>
</evidence>
<dbReference type="Pfam" id="PF00367">
    <property type="entry name" value="PTS_EIIB"/>
    <property type="match status" value="1"/>
</dbReference>
<keyword evidence="6" id="KW-0598">Phosphotransferase system</keyword>
<gene>
    <name evidence="16" type="ORF">E3T55_13970</name>
</gene>
<protein>
    <submittedName>
        <fullName evidence="16">PTS beta-glucoside transporter subunit IIBCA</fullName>
    </submittedName>
</protein>
<dbReference type="GO" id="GO:0005886">
    <property type="term" value="C:plasma membrane"/>
    <property type="evidence" value="ECO:0007669"/>
    <property type="project" value="UniProtKB-SubCell"/>
</dbReference>
<evidence type="ECO:0000256" key="2">
    <source>
        <dbReference type="ARBA" id="ARBA00022448"/>
    </source>
</evidence>
<keyword evidence="8" id="KW-0418">Kinase</keyword>
<dbReference type="FunFam" id="3.30.1360.60:FF:000001">
    <property type="entry name" value="PTS system glucose-specific IIBC component PtsG"/>
    <property type="match status" value="1"/>
</dbReference>
<sequence length="620" mass="63691">MDYSKTAAAVLKGVGGEDNVLSLVHCATRLRFVIRDDAKVDKAAVKAAPGVIATAEAGGQYQVVIGNEVPEVFAAISTISKLGGGSHGDGPSGATSGAPKGNPLNRFIAMISAIFTPLLWALAGTGLLKAFLAAAVTFGWLDNTTTTYTILNALSDAFINFLPLALAITAAKYFNAAQFTSLAIAGAFVYPSIVALNGVPDITFFGIPVTMVSYVSSVIPIIVIVWLQSHAERFLYAKLPSAIRRFVTPMLLVLILVPLTFLLIGPLSNLVSGGLAGGISWVFTAVPWLGGAIMGGLWQVFVIFGLHWGFVPIMTAELQTGGYVFLIAPLFAAVLAQAAAVTGVWVRTKDKNLKSLAAPAALSGFLAGVTEPAIYGVNLPLKRPFVYGVIGGVLGGGLISAGGIASNAFVLPSGLAIPALLSTGNLVLLFIGLAVAIIVPFLLTVIVGFKDPVAEPAAPAEGTDVDVLSPLDGTAIALTEVADAAFAGGTLGKGVAIIPRVGALYAPFDAVVVAAFPTGHAIGLRHADGAEALIHIGIDTVKLAGQHFTVKVDKGQQVKAGDLLVEFDVAAITAAGYDVTTPVIITNPKKYPTIAAMASGPVAHGDSLFLAIAQEERALV</sequence>
<dbReference type="InterPro" id="IPR011297">
    <property type="entry name" value="PTS_IIABC_b_glu"/>
</dbReference>
<feature type="transmembrane region" description="Helical" evidence="12">
    <location>
        <begin position="107"/>
        <end position="128"/>
    </location>
</feature>